<feature type="compositionally biased region" description="Polar residues" evidence="1">
    <location>
        <begin position="243"/>
        <end position="287"/>
    </location>
</feature>
<dbReference type="Proteomes" id="UP001209540">
    <property type="component" value="Unassembled WGS sequence"/>
</dbReference>
<evidence type="ECO:0000313" key="3">
    <source>
        <dbReference type="Proteomes" id="UP001209540"/>
    </source>
</evidence>
<organism evidence="2 3">
    <name type="scientific">Phascolomyces articulosus</name>
    <dbReference type="NCBI Taxonomy" id="60185"/>
    <lineage>
        <taxon>Eukaryota</taxon>
        <taxon>Fungi</taxon>
        <taxon>Fungi incertae sedis</taxon>
        <taxon>Mucoromycota</taxon>
        <taxon>Mucoromycotina</taxon>
        <taxon>Mucoromycetes</taxon>
        <taxon>Mucorales</taxon>
        <taxon>Lichtheimiaceae</taxon>
        <taxon>Phascolomyces</taxon>
    </lineage>
</organism>
<feature type="compositionally biased region" description="Polar residues" evidence="1">
    <location>
        <begin position="1"/>
        <end position="24"/>
    </location>
</feature>
<dbReference type="AlphaFoldDB" id="A0AAD5JX22"/>
<keyword evidence="3" id="KW-1185">Reference proteome</keyword>
<proteinExistence type="predicted"/>
<protein>
    <submittedName>
        <fullName evidence="2">Uncharacterized protein</fullName>
    </submittedName>
</protein>
<comment type="caution">
    <text evidence="2">The sequence shown here is derived from an EMBL/GenBank/DDBJ whole genome shotgun (WGS) entry which is preliminary data.</text>
</comment>
<dbReference type="EMBL" id="JAIXMP010000019">
    <property type="protein sequence ID" value="KAI9258093.1"/>
    <property type="molecule type" value="Genomic_DNA"/>
</dbReference>
<feature type="region of interest" description="Disordered" evidence="1">
    <location>
        <begin position="1"/>
        <end position="111"/>
    </location>
</feature>
<reference evidence="2" key="2">
    <citation type="submission" date="2023-02" db="EMBL/GenBank/DDBJ databases">
        <authorList>
            <consortium name="DOE Joint Genome Institute"/>
            <person name="Mondo S.J."/>
            <person name="Chang Y."/>
            <person name="Wang Y."/>
            <person name="Ahrendt S."/>
            <person name="Andreopoulos W."/>
            <person name="Barry K."/>
            <person name="Beard J."/>
            <person name="Benny G.L."/>
            <person name="Blankenship S."/>
            <person name="Bonito G."/>
            <person name="Cuomo C."/>
            <person name="Desiro A."/>
            <person name="Gervers K.A."/>
            <person name="Hundley H."/>
            <person name="Kuo A."/>
            <person name="LaButti K."/>
            <person name="Lang B.F."/>
            <person name="Lipzen A."/>
            <person name="O'Donnell K."/>
            <person name="Pangilinan J."/>
            <person name="Reynolds N."/>
            <person name="Sandor L."/>
            <person name="Smith M.W."/>
            <person name="Tsang A."/>
            <person name="Grigoriev I.V."/>
            <person name="Stajich J.E."/>
            <person name="Spatafora J.W."/>
        </authorList>
    </citation>
    <scope>NUCLEOTIDE SEQUENCE</scope>
    <source>
        <strain evidence="2">RSA 2281</strain>
    </source>
</reference>
<feature type="region of interest" description="Disordered" evidence="1">
    <location>
        <begin position="243"/>
        <end position="288"/>
    </location>
</feature>
<reference evidence="2" key="1">
    <citation type="journal article" date="2022" name="IScience">
        <title>Evolution of zygomycete secretomes and the origins of terrestrial fungal ecologies.</title>
        <authorList>
            <person name="Chang Y."/>
            <person name="Wang Y."/>
            <person name="Mondo S."/>
            <person name="Ahrendt S."/>
            <person name="Andreopoulos W."/>
            <person name="Barry K."/>
            <person name="Beard J."/>
            <person name="Benny G.L."/>
            <person name="Blankenship S."/>
            <person name="Bonito G."/>
            <person name="Cuomo C."/>
            <person name="Desiro A."/>
            <person name="Gervers K.A."/>
            <person name="Hundley H."/>
            <person name="Kuo A."/>
            <person name="LaButti K."/>
            <person name="Lang B.F."/>
            <person name="Lipzen A."/>
            <person name="O'Donnell K."/>
            <person name="Pangilinan J."/>
            <person name="Reynolds N."/>
            <person name="Sandor L."/>
            <person name="Smith M.E."/>
            <person name="Tsang A."/>
            <person name="Grigoriev I.V."/>
            <person name="Stajich J.E."/>
            <person name="Spatafora J.W."/>
        </authorList>
    </citation>
    <scope>NUCLEOTIDE SEQUENCE</scope>
    <source>
        <strain evidence="2">RSA 2281</strain>
    </source>
</reference>
<feature type="compositionally biased region" description="Low complexity" evidence="1">
    <location>
        <begin position="74"/>
        <end position="96"/>
    </location>
</feature>
<sequence>MLSNNFEDNNPENRSGYNQYSTSDTETDGNDIVNDSQNNHEGDVFINIPLDERPNNIFPRSSTGNDVDDVNVLQQQQQQAEASPSSNTSNTSATDTTQEDGGRSPPPPLLQCQPQIFLEGISVDEVECKHAKAILSHIIHIDDQDLKKEAILAIGIFHPNLLYRPDILDSVSLITYLEDELDDDTNLNRAAERFVDHRIKELHRLKKEQKGLIRVAYTLYNGAPDTPEATNSQENILLQTQANSNSCENSPSEHMNSNSQGDGLSTHENINSQEDGSSIPHTDNSNDINKKNEEALQDLITLVYNTLSNTKISQQQTEQKLRFKGNLSEYSQDPLLQHALWYFEQQQYRTDYLERFFVVLKHFPFNHAVSGVRLFTFQ</sequence>
<gene>
    <name evidence="2" type="ORF">BDA99DRAFT_606323</name>
</gene>
<evidence type="ECO:0000313" key="2">
    <source>
        <dbReference type="EMBL" id="KAI9258093.1"/>
    </source>
</evidence>
<accession>A0AAD5JX22</accession>
<evidence type="ECO:0000256" key="1">
    <source>
        <dbReference type="SAM" id="MobiDB-lite"/>
    </source>
</evidence>
<name>A0AAD5JX22_9FUNG</name>